<feature type="transmembrane region" description="Helical" evidence="2">
    <location>
        <begin position="151"/>
        <end position="169"/>
    </location>
</feature>
<evidence type="ECO:0000256" key="2">
    <source>
        <dbReference type="SAM" id="Phobius"/>
    </source>
</evidence>
<proteinExistence type="predicted"/>
<keyword evidence="3" id="KW-1185">Reference proteome</keyword>
<feature type="transmembrane region" description="Helical" evidence="2">
    <location>
        <begin position="117"/>
        <end position="135"/>
    </location>
</feature>
<dbReference type="Proteomes" id="UP000035680">
    <property type="component" value="Unassembled WGS sequence"/>
</dbReference>
<organism evidence="3 4">
    <name type="scientific">Strongyloides venezuelensis</name>
    <name type="common">Threadworm</name>
    <dbReference type="NCBI Taxonomy" id="75913"/>
    <lineage>
        <taxon>Eukaryota</taxon>
        <taxon>Metazoa</taxon>
        <taxon>Ecdysozoa</taxon>
        <taxon>Nematoda</taxon>
        <taxon>Chromadorea</taxon>
        <taxon>Rhabditida</taxon>
        <taxon>Tylenchina</taxon>
        <taxon>Panagrolaimomorpha</taxon>
        <taxon>Strongyloidoidea</taxon>
        <taxon>Strongyloididae</taxon>
        <taxon>Strongyloides</taxon>
    </lineage>
</organism>
<name>A0A0K0FM22_STRVS</name>
<feature type="transmembrane region" description="Helical" evidence="2">
    <location>
        <begin position="175"/>
        <end position="194"/>
    </location>
</feature>
<feature type="transmembrane region" description="Helical" evidence="2">
    <location>
        <begin position="229"/>
        <end position="248"/>
    </location>
</feature>
<keyword evidence="2" id="KW-1133">Transmembrane helix</keyword>
<evidence type="ECO:0000256" key="1">
    <source>
        <dbReference type="SAM" id="Coils"/>
    </source>
</evidence>
<reference evidence="3" key="1">
    <citation type="submission" date="2014-07" db="EMBL/GenBank/DDBJ databases">
        <authorList>
            <person name="Martin A.A"/>
            <person name="De Silva N."/>
        </authorList>
    </citation>
    <scope>NUCLEOTIDE SEQUENCE</scope>
</reference>
<feature type="transmembrane region" description="Helical" evidence="2">
    <location>
        <begin position="206"/>
        <end position="223"/>
    </location>
</feature>
<feature type="transmembrane region" description="Helical" evidence="2">
    <location>
        <begin position="86"/>
        <end position="105"/>
    </location>
</feature>
<accession>A0A0K0FM22</accession>
<protein>
    <submittedName>
        <fullName evidence="4">Inhibitor of apoptosis-promoting Bax1</fullName>
    </submittedName>
</protein>
<dbReference type="WBParaSite" id="SVE_1004900.1">
    <property type="protein sequence ID" value="SVE_1004900.1"/>
    <property type="gene ID" value="SVE_1004900"/>
</dbReference>
<feature type="coiled-coil region" evidence="1">
    <location>
        <begin position="25"/>
        <end position="52"/>
    </location>
</feature>
<keyword evidence="2" id="KW-0472">Membrane</keyword>
<sequence length="282" mass="32331">MEELRFSRRQLDPINRIVDGVDKSAEVIRRKARSLSREAERAVEKIQKISNESQSLVTQFQTILLDEPIELGPKNVKELKIIYMKIFYSMLSMLFGQKIGAYVIFKIFNHLIDTESSILLSYIIIPVIIILKYFPSKDKNEEKEKLDERHLYIYSIFIGMALGFVFIRLQTDTTISYGILNASVLFSYFNLPKFVLSVGEKRKNQVIVSILPSLAMIFIGYILKESLVTALLASLFYCCINFISFQVYTNYTTSNINGTPTALIIINTLSEIYLKTVLASIN</sequence>
<keyword evidence="2" id="KW-0812">Transmembrane</keyword>
<evidence type="ECO:0000313" key="3">
    <source>
        <dbReference type="Proteomes" id="UP000035680"/>
    </source>
</evidence>
<reference evidence="4" key="2">
    <citation type="submission" date="2015-08" db="UniProtKB">
        <authorList>
            <consortium name="WormBaseParasite"/>
        </authorList>
    </citation>
    <scope>IDENTIFICATION</scope>
</reference>
<keyword evidence="1" id="KW-0175">Coiled coil</keyword>
<evidence type="ECO:0000313" key="4">
    <source>
        <dbReference type="WBParaSite" id="SVE_1004900.1"/>
    </source>
</evidence>
<dbReference type="AlphaFoldDB" id="A0A0K0FM22"/>